<evidence type="ECO:0000256" key="4">
    <source>
        <dbReference type="SAM" id="SignalP"/>
    </source>
</evidence>
<sequence>KMQFCTISISVLAVTSLLLSTGVAPEMVVTCDVDTVHRLSCDDIGVISVQAALYGRADSETCSEGRPPSELANTLCSQDGTADVLKRRCDGKRVCEVSVNVFGTPDPCVGTFKYLQTNYTCLPAIHHVTCQHSLAHLHCDEGQVISVYGATYGRYDQTTCTYRRPASEIQNIDCSQPASIVSDSCNGKNSCIIKVDSSMFEDPCVGTYKYLEVAYICECKKYLSEYLICFFTDPSTIPKESV</sequence>
<dbReference type="Pfam" id="PF02140">
    <property type="entry name" value="SUEL_Lectin"/>
    <property type="match status" value="2"/>
</dbReference>
<feature type="signal peptide" evidence="4">
    <location>
        <begin position="1"/>
        <end position="25"/>
    </location>
</feature>
<evidence type="ECO:0000256" key="2">
    <source>
        <dbReference type="ARBA" id="ARBA00022734"/>
    </source>
</evidence>
<reference evidence="6" key="1">
    <citation type="submission" date="2025-08" db="UniProtKB">
        <authorList>
            <consortium name="Ensembl"/>
        </authorList>
    </citation>
    <scope>IDENTIFICATION</scope>
</reference>
<reference evidence="6" key="2">
    <citation type="submission" date="2025-09" db="UniProtKB">
        <authorList>
            <consortium name="Ensembl"/>
        </authorList>
    </citation>
    <scope>IDENTIFICATION</scope>
</reference>
<feature type="domain" description="SUEL-type lectin" evidence="5">
    <location>
        <begin position="129"/>
        <end position="218"/>
    </location>
</feature>
<dbReference type="InterPro" id="IPR000922">
    <property type="entry name" value="Lectin_gal-bd_dom"/>
</dbReference>
<proteinExistence type="predicted"/>
<evidence type="ECO:0000256" key="1">
    <source>
        <dbReference type="ARBA" id="ARBA00022546"/>
    </source>
</evidence>
<feature type="domain" description="SUEL-type lectin" evidence="5">
    <location>
        <begin position="39"/>
        <end position="122"/>
    </location>
</feature>
<dbReference type="FunFam" id="2.60.120.740:FF:000003">
    <property type="entry name" value="Protein eva-1 homolog C"/>
    <property type="match status" value="1"/>
</dbReference>
<keyword evidence="4" id="KW-0732">Signal</keyword>
<dbReference type="GO" id="GO:0030246">
    <property type="term" value="F:carbohydrate binding"/>
    <property type="evidence" value="ECO:0007669"/>
    <property type="project" value="UniProtKB-KW"/>
</dbReference>
<keyword evidence="2" id="KW-0430">Lectin</keyword>
<dbReference type="CDD" id="cd22833">
    <property type="entry name" value="Gal_Rha_Lectin_CSL1-2_RBL_SML_rpt1"/>
    <property type="match status" value="1"/>
</dbReference>
<keyword evidence="7" id="KW-1185">Reference proteome</keyword>
<accession>A0A8C3G6F7</accession>
<dbReference type="Proteomes" id="UP000694565">
    <property type="component" value="Unplaced"/>
</dbReference>
<evidence type="ECO:0000259" key="5">
    <source>
        <dbReference type="PROSITE" id="PS50228"/>
    </source>
</evidence>
<dbReference type="AlphaFoldDB" id="A0A8C3G6F7"/>
<evidence type="ECO:0000313" key="7">
    <source>
        <dbReference type="Proteomes" id="UP000694565"/>
    </source>
</evidence>
<dbReference type="PROSITE" id="PS50228">
    <property type="entry name" value="SUEL_LECTIN"/>
    <property type="match status" value="2"/>
</dbReference>
<dbReference type="CDD" id="cd22835">
    <property type="entry name" value="Gal_Rha_Lectin_SML_rpt2"/>
    <property type="match status" value="1"/>
</dbReference>
<evidence type="ECO:0000256" key="3">
    <source>
        <dbReference type="ARBA" id="ARBA00022737"/>
    </source>
</evidence>
<dbReference type="PANTHER" id="PTHR46780">
    <property type="entry name" value="PROTEIN EVA-1"/>
    <property type="match status" value="1"/>
</dbReference>
<feature type="chain" id="PRO_5034811547" description="SUEL-type lectin domain-containing protein" evidence="4">
    <location>
        <begin position="26"/>
        <end position="242"/>
    </location>
</feature>
<dbReference type="Ensembl" id="ENSCLMT00005039450.1">
    <property type="protein sequence ID" value="ENSCLMP00005037979.1"/>
    <property type="gene ID" value="ENSCLMG00005018035.1"/>
</dbReference>
<dbReference type="GeneTree" id="ENSGT00940000154285"/>
<keyword evidence="3" id="KW-0677">Repeat</keyword>
<evidence type="ECO:0000313" key="6">
    <source>
        <dbReference type="Ensembl" id="ENSCLMP00005037979.1"/>
    </source>
</evidence>
<organism evidence="6 7">
    <name type="scientific">Cyclopterus lumpus</name>
    <name type="common">Lumpsucker</name>
    <dbReference type="NCBI Taxonomy" id="8103"/>
    <lineage>
        <taxon>Eukaryota</taxon>
        <taxon>Metazoa</taxon>
        <taxon>Chordata</taxon>
        <taxon>Craniata</taxon>
        <taxon>Vertebrata</taxon>
        <taxon>Euteleostomi</taxon>
        <taxon>Actinopterygii</taxon>
        <taxon>Neopterygii</taxon>
        <taxon>Teleostei</taxon>
        <taxon>Neoteleostei</taxon>
        <taxon>Acanthomorphata</taxon>
        <taxon>Eupercaria</taxon>
        <taxon>Perciformes</taxon>
        <taxon>Cottioidei</taxon>
        <taxon>Cottales</taxon>
        <taxon>Cyclopteridae</taxon>
        <taxon>Cyclopterus</taxon>
    </lineage>
</organism>
<protein>
    <recommendedName>
        <fullName evidence="5">SUEL-type lectin domain-containing protein</fullName>
    </recommendedName>
</protein>
<name>A0A8C3G6F7_CYCLU</name>
<keyword evidence="1" id="KW-0348">Hemagglutinin</keyword>
<dbReference type="InterPro" id="IPR043159">
    <property type="entry name" value="Lectin_gal-bd_sf"/>
</dbReference>
<dbReference type="Gene3D" id="2.60.120.740">
    <property type="match status" value="2"/>
</dbReference>